<keyword evidence="3" id="KW-0378">Hydrolase</keyword>
<proteinExistence type="inferred from homology"/>
<dbReference type="InterPro" id="IPR006680">
    <property type="entry name" value="Amidohydro-rel"/>
</dbReference>
<name>A0A7C4LPF2_9PLAN</name>
<organism evidence="3">
    <name type="scientific">Schlesneria paludicola</name>
    <dbReference type="NCBI Taxonomy" id="360056"/>
    <lineage>
        <taxon>Bacteria</taxon>
        <taxon>Pseudomonadati</taxon>
        <taxon>Planctomycetota</taxon>
        <taxon>Planctomycetia</taxon>
        <taxon>Planctomycetales</taxon>
        <taxon>Planctomycetaceae</taxon>
        <taxon>Schlesneria</taxon>
    </lineage>
</organism>
<feature type="domain" description="Amidohydrolase-related" evidence="2">
    <location>
        <begin position="40"/>
        <end position="321"/>
    </location>
</feature>
<reference evidence="3" key="1">
    <citation type="journal article" date="2020" name="mSystems">
        <title>Genome- and Community-Level Interaction Insights into Carbon Utilization and Element Cycling Functions of Hydrothermarchaeota in Hydrothermal Sediment.</title>
        <authorList>
            <person name="Zhou Z."/>
            <person name="Liu Y."/>
            <person name="Xu W."/>
            <person name="Pan J."/>
            <person name="Luo Z.H."/>
            <person name="Li M."/>
        </authorList>
    </citation>
    <scope>NUCLEOTIDE SEQUENCE [LARGE SCALE GENOMIC DNA]</scope>
    <source>
        <strain evidence="3">SpSt-508</strain>
    </source>
</reference>
<protein>
    <submittedName>
        <fullName evidence="3">Amidohydrolase</fullName>
    </submittedName>
</protein>
<dbReference type="EMBL" id="DSVQ01000018">
    <property type="protein sequence ID" value="HGT40679.1"/>
    <property type="molecule type" value="Genomic_DNA"/>
</dbReference>
<dbReference type="PANTHER" id="PTHR43569:SF1">
    <property type="entry name" value="BLL3371 PROTEIN"/>
    <property type="match status" value="1"/>
</dbReference>
<dbReference type="PANTHER" id="PTHR43569">
    <property type="entry name" value="AMIDOHYDROLASE"/>
    <property type="match status" value="1"/>
</dbReference>
<dbReference type="Gene3D" id="3.20.20.140">
    <property type="entry name" value="Metal-dependent hydrolases"/>
    <property type="match status" value="1"/>
</dbReference>
<dbReference type="Pfam" id="PF04909">
    <property type="entry name" value="Amidohydro_2"/>
    <property type="match status" value="1"/>
</dbReference>
<comment type="similarity">
    <text evidence="1">Belongs to the metallo-dependent hydrolases superfamily.</text>
</comment>
<accession>A0A7C4LPF2</accession>
<gene>
    <name evidence="3" type="ORF">ENS64_15655</name>
</gene>
<dbReference type="AlphaFoldDB" id="A0A7C4LPF2"/>
<sequence>MSRRQWLAASLVLGGSMGLHRSDPQSRVAAQESLMDLPVIDTHQHLWDLDRFRLPWLQTEDVPALRRSFVMSDYLQATRGLNVVKTVYMEVDVAPEQQLAEAEYVFDLCARDDNPLAGAVISGRPAAPDFAAYIRPLARNSYLKGVRQVLHVPSTPPGYCLQRQFVHGIQLLGDLGLRFDLCMRPGELYDAVKLVEQCPRTQFIVDHCGNMSVSSRDAELRKKWQGAMQALAALPNTVCKVSGIVVTAPPQWTPADLAPNIQFTLDTFGADRVLFAGDWPVCTLRATFAQWLSALKAIVQDRPLAFQRKLFHDNAVRVYGLA</sequence>
<dbReference type="InterPro" id="IPR032466">
    <property type="entry name" value="Metal_Hydrolase"/>
</dbReference>
<evidence type="ECO:0000259" key="2">
    <source>
        <dbReference type="Pfam" id="PF04909"/>
    </source>
</evidence>
<dbReference type="SUPFAM" id="SSF51556">
    <property type="entry name" value="Metallo-dependent hydrolases"/>
    <property type="match status" value="1"/>
</dbReference>
<dbReference type="GO" id="GO:0016787">
    <property type="term" value="F:hydrolase activity"/>
    <property type="evidence" value="ECO:0007669"/>
    <property type="project" value="UniProtKB-KW"/>
</dbReference>
<evidence type="ECO:0000256" key="1">
    <source>
        <dbReference type="ARBA" id="ARBA00038310"/>
    </source>
</evidence>
<dbReference type="InterPro" id="IPR052350">
    <property type="entry name" value="Metallo-dep_Lactonases"/>
</dbReference>
<comment type="caution">
    <text evidence="3">The sequence shown here is derived from an EMBL/GenBank/DDBJ whole genome shotgun (WGS) entry which is preliminary data.</text>
</comment>
<evidence type="ECO:0000313" key="3">
    <source>
        <dbReference type="EMBL" id="HGT40679.1"/>
    </source>
</evidence>